<dbReference type="GO" id="GO:0016020">
    <property type="term" value="C:membrane"/>
    <property type="evidence" value="ECO:0007669"/>
    <property type="project" value="UniProtKB-SubCell"/>
</dbReference>
<protein>
    <recommendedName>
        <fullName evidence="6">SLC26A/SulP transporter domain-containing protein</fullName>
    </recommendedName>
</protein>
<sequence length="776" mass="84990">MAVVEKPQLDLNSMFAGPDEMAGLRPLALSSESLKPILWDGGREDDRRGMTSQPTKVSFRADKKRWIIEIVDGASYRTGHDLADGALSSWRAFKSELRTRLRDGSTCSRADLEKRLPVVQWLPRYAKQDLVHDALAGITVGLTTVPQALAYAGVAGLRTQYGLYSSLVGPFIYVFLGGSKDITIGPTAILALMTRTFVSNHGEDFAVLLAFLSGCVISLLGLLRMGFLVDFISLPVTVGFTSAAAVTIASTQVKDLLGYGGENDDFLQAWKNLEENASHSRLTDSLLGVMSIVALLLARVCNCQVYIYLSLLGVMSIVALLVARVCNFQVYIYLSLLGVMSIVALLVARVLALLLARVCNCHVLIYLSLLGVMSIVALLLARELKNLDLGKGSREIGMFKRVVGKCLWLVSIARNALIVLIGAVIAYICQVNGRHPFRLTGEVTEGFPPLQPPPFSTTDKGTEYSFAKMTGVLGAGVVIVPLISILESVAVAKSFAKGKPLDATQEMIALGLSNILGSFIRSMPVTGSFTRTAVNNASGVRTQLGGLFTGILLLLTLGFMTKFISYIPKASLAALIISAMFFMVEYEMVPKLWKTRKLDLIPFIATFFGCLFISLDYGIVVGILVNVSFILYKSARPDTHIKRLKINGREMLLARPDQGLVFPAAEFFRQVIHSNACFDEGDHVTLVLDGTHIAVVDFTMATNLKSLIEDLELRKQSFIFWNWRRSAERTCCALYPAMGRYFRYGSTLNDLFQDKIEEDSSSTEYSNASTIVISTE</sequence>
<feature type="transmembrane region" description="Helical" evidence="5">
    <location>
        <begin position="330"/>
        <end position="351"/>
    </location>
</feature>
<feature type="domain" description="SLC26A/SulP transporter" evidence="6">
    <location>
        <begin position="367"/>
        <end position="606"/>
    </location>
</feature>
<evidence type="ECO:0000313" key="7">
    <source>
        <dbReference type="EMBL" id="CAD7409645.1"/>
    </source>
</evidence>
<feature type="transmembrane region" description="Helical" evidence="5">
    <location>
        <begin position="566"/>
        <end position="584"/>
    </location>
</feature>
<keyword evidence="2 5" id="KW-0812">Transmembrane</keyword>
<feature type="transmembrane region" description="Helical" evidence="5">
    <location>
        <begin position="503"/>
        <end position="520"/>
    </location>
</feature>
<name>A0A7R9D7T4_TIMCR</name>
<feature type="transmembrane region" description="Helical" evidence="5">
    <location>
        <begin position="472"/>
        <end position="491"/>
    </location>
</feature>
<evidence type="ECO:0000259" key="6">
    <source>
        <dbReference type="Pfam" id="PF00916"/>
    </source>
</evidence>
<keyword evidence="4 5" id="KW-0472">Membrane</keyword>
<dbReference type="Pfam" id="PF00916">
    <property type="entry name" value="Sulfate_transp"/>
    <property type="match status" value="2"/>
</dbReference>
<feature type="domain" description="SLC26A/SulP transporter" evidence="6">
    <location>
        <begin position="130"/>
        <end position="322"/>
    </location>
</feature>
<evidence type="ECO:0000256" key="3">
    <source>
        <dbReference type="ARBA" id="ARBA00022989"/>
    </source>
</evidence>
<proteinExistence type="predicted"/>
<dbReference type="GO" id="GO:0055085">
    <property type="term" value="P:transmembrane transport"/>
    <property type="evidence" value="ECO:0007669"/>
    <property type="project" value="InterPro"/>
</dbReference>
<organism evidence="7">
    <name type="scientific">Timema cristinae</name>
    <name type="common">Walking stick</name>
    <dbReference type="NCBI Taxonomy" id="61476"/>
    <lineage>
        <taxon>Eukaryota</taxon>
        <taxon>Metazoa</taxon>
        <taxon>Ecdysozoa</taxon>
        <taxon>Arthropoda</taxon>
        <taxon>Hexapoda</taxon>
        <taxon>Insecta</taxon>
        <taxon>Pterygota</taxon>
        <taxon>Neoptera</taxon>
        <taxon>Polyneoptera</taxon>
        <taxon>Phasmatodea</taxon>
        <taxon>Timematodea</taxon>
        <taxon>Timematoidea</taxon>
        <taxon>Timematidae</taxon>
        <taxon>Timema</taxon>
    </lineage>
</organism>
<feature type="transmembrane region" description="Helical" evidence="5">
    <location>
        <begin position="363"/>
        <end position="381"/>
    </location>
</feature>
<feature type="transmembrane region" description="Helical" evidence="5">
    <location>
        <begin position="540"/>
        <end position="559"/>
    </location>
</feature>
<dbReference type="CDD" id="cd07042">
    <property type="entry name" value="STAS_SulP_like_sulfate_transporter"/>
    <property type="match status" value="1"/>
</dbReference>
<feature type="transmembrane region" description="Helical" evidence="5">
    <location>
        <begin position="306"/>
        <end position="323"/>
    </location>
</feature>
<dbReference type="PANTHER" id="PTHR11814">
    <property type="entry name" value="SULFATE TRANSPORTER"/>
    <property type="match status" value="1"/>
</dbReference>
<feature type="transmembrane region" description="Helical" evidence="5">
    <location>
        <begin position="205"/>
        <end position="225"/>
    </location>
</feature>
<accession>A0A7R9D7T4</accession>
<evidence type="ECO:0000256" key="4">
    <source>
        <dbReference type="ARBA" id="ARBA00023136"/>
    </source>
</evidence>
<dbReference type="InterPro" id="IPR001902">
    <property type="entry name" value="SLC26A/SulP_fam"/>
</dbReference>
<evidence type="ECO:0000256" key="1">
    <source>
        <dbReference type="ARBA" id="ARBA00004141"/>
    </source>
</evidence>
<evidence type="ECO:0000256" key="5">
    <source>
        <dbReference type="SAM" id="Phobius"/>
    </source>
</evidence>
<gene>
    <name evidence="7" type="ORF">TCEB3V08_LOCUS10122</name>
</gene>
<keyword evidence="3 5" id="KW-1133">Transmembrane helix</keyword>
<feature type="transmembrane region" description="Helical" evidence="5">
    <location>
        <begin position="402"/>
        <end position="428"/>
    </location>
</feature>
<feature type="transmembrane region" description="Helical" evidence="5">
    <location>
        <begin position="171"/>
        <end position="193"/>
    </location>
</feature>
<dbReference type="Gene3D" id="3.30.750.24">
    <property type="entry name" value="STAS domain"/>
    <property type="match status" value="1"/>
</dbReference>
<feature type="transmembrane region" description="Helical" evidence="5">
    <location>
        <begin position="130"/>
        <end position="151"/>
    </location>
</feature>
<dbReference type="InterPro" id="IPR036513">
    <property type="entry name" value="STAS_dom_sf"/>
</dbReference>
<reference evidence="7" key="1">
    <citation type="submission" date="2020-11" db="EMBL/GenBank/DDBJ databases">
        <authorList>
            <person name="Tran Van P."/>
        </authorList>
    </citation>
    <scope>NUCLEOTIDE SEQUENCE</scope>
</reference>
<dbReference type="AlphaFoldDB" id="A0A7R9D7T4"/>
<evidence type="ECO:0000256" key="2">
    <source>
        <dbReference type="ARBA" id="ARBA00022692"/>
    </source>
</evidence>
<dbReference type="EMBL" id="OC321221">
    <property type="protein sequence ID" value="CAD7409645.1"/>
    <property type="molecule type" value="Genomic_DNA"/>
</dbReference>
<dbReference type="InterPro" id="IPR011547">
    <property type="entry name" value="SLC26A/SulP_dom"/>
</dbReference>
<comment type="subcellular location">
    <subcellularLocation>
        <location evidence="1">Membrane</location>
        <topology evidence="1">Multi-pass membrane protein</topology>
    </subcellularLocation>
</comment>
<feature type="transmembrane region" description="Helical" evidence="5">
    <location>
        <begin position="604"/>
        <end position="632"/>
    </location>
</feature>